<evidence type="ECO:0000313" key="3">
    <source>
        <dbReference type="EMBL" id="MDT0495943.1"/>
    </source>
</evidence>
<feature type="transmembrane region" description="Helical" evidence="1">
    <location>
        <begin position="29"/>
        <end position="59"/>
    </location>
</feature>
<evidence type="ECO:0000256" key="1">
    <source>
        <dbReference type="SAM" id="Phobius"/>
    </source>
</evidence>
<keyword evidence="1" id="KW-0472">Membrane</keyword>
<dbReference type="PANTHER" id="PTHR35102">
    <property type="entry name" value="E3 UBIQUITIN-PROTEIN LIGASE"/>
    <property type="match status" value="1"/>
</dbReference>
<keyword evidence="1" id="KW-1133">Transmembrane helix</keyword>
<dbReference type="Pfam" id="PF09835">
    <property type="entry name" value="DUF2062"/>
    <property type="match status" value="1"/>
</dbReference>
<sequence>MSGARSWLRRHLLEPVLNQLRQGVSPEKIALTIALGLSLSVFPILGSTTLLCLLAGIAFKLNQPLIQIANYLGYPLQILLLLPFYRAGEWLGTPHLALSVPDLVARFKAGPWQFMLDFGLIALGGVGIWCLCAPLFVGLVYGVLLVTLRLLGRRVTAARSAPV</sequence>
<feature type="domain" description="DUF2062" evidence="2">
    <location>
        <begin position="16"/>
        <end position="144"/>
    </location>
</feature>
<protein>
    <submittedName>
        <fullName evidence="3">DUF2062 domain-containing protein</fullName>
    </submittedName>
</protein>
<evidence type="ECO:0000313" key="4">
    <source>
        <dbReference type="Proteomes" id="UP001254608"/>
    </source>
</evidence>
<accession>A0ABU2WEI3</accession>
<dbReference type="PANTHER" id="PTHR35102:SF1">
    <property type="entry name" value="E3 UBIQUITIN-PROTEIN LIGASE"/>
    <property type="match status" value="1"/>
</dbReference>
<reference evidence="3 4" key="1">
    <citation type="submission" date="2023-09" db="EMBL/GenBank/DDBJ databases">
        <authorList>
            <person name="Rey-Velasco X."/>
        </authorList>
    </citation>
    <scope>NUCLEOTIDE SEQUENCE [LARGE SCALE GENOMIC DNA]</scope>
    <source>
        <strain evidence="3 4">W345</strain>
    </source>
</reference>
<keyword evidence="1" id="KW-0812">Transmembrane</keyword>
<organism evidence="3 4">
    <name type="scientific">Banduia mediterranea</name>
    <dbReference type="NCBI Taxonomy" id="3075609"/>
    <lineage>
        <taxon>Bacteria</taxon>
        <taxon>Pseudomonadati</taxon>
        <taxon>Pseudomonadota</taxon>
        <taxon>Gammaproteobacteria</taxon>
        <taxon>Nevskiales</taxon>
        <taxon>Algiphilaceae</taxon>
        <taxon>Banduia</taxon>
    </lineage>
</organism>
<name>A0ABU2WEI3_9GAMM</name>
<comment type="caution">
    <text evidence="3">The sequence shown here is derived from an EMBL/GenBank/DDBJ whole genome shotgun (WGS) entry which is preliminary data.</text>
</comment>
<dbReference type="InterPro" id="IPR018639">
    <property type="entry name" value="DUF2062"/>
</dbReference>
<dbReference type="RefSeq" id="WP_311363335.1">
    <property type="nucleotide sequence ID" value="NZ_JAVRIC010000001.1"/>
</dbReference>
<dbReference type="Proteomes" id="UP001254608">
    <property type="component" value="Unassembled WGS sequence"/>
</dbReference>
<feature type="transmembrane region" description="Helical" evidence="1">
    <location>
        <begin position="118"/>
        <end position="151"/>
    </location>
</feature>
<gene>
    <name evidence="3" type="ORF">RM530_00995</name>
</gene>
<proteinExistence type="predicted"/>
<evidence type="ECO:0000259" key="2">
    <source>
        <dbReference type="Pfam" id="PF09835"/>
    </source>
</evidence>
<dbReference type="EMBL" id="JAVRIC010000001">
    <property type="protein sequence ID" value="MDT0495943.1"/>
    <property type="molecule type" value="Genomic_DNA"/>
</dbReference>
<keyword evidence="4" id="KW-1185">Reference proteome</keyword>